<dbReference type="InterPro" id="IPR033121">
    <property type="entry name" value="PEPTIDASE_A1"/>
</dbReference>
<dbReference type="GO" id="GO:0005576">
    <property type="term" value="C:extracellular region"/>
    <property type="evidence" value="ECO:0007669"/>
    <property type="project" value="UniProtKB-SubCell"/>
</dbReference>
<evidence type="ECO:0000259" key="8">
    <source>
        <dbReference type="PROSITE" id="PS51767"/>
    </source>
</evidence>
<dbReference type="PANTHER" id="PTHR47967">
    <property type="entry name" value="OS07G0603500 PROTEIN-RELATED"/>
    <property type="match status" value="1"/>
</dbReference>
<dbReference type="Pfam" id="PF14543">
    <property type="entry name" value="TAXi_N"/>
    <property type="match status" value="1"/>
</dbReference>
<keyword evidence="3" id="KW-0964">Secreted</keyword>
<dbReference type="FunFam" id="2.40.70.10:FF:000050">
    <property type="entry name" value="Aspartic proteinase CDR1"/>
    <property type="match status" value="1"/>
</dbReference>
<dbReference type="SUPFAM" id="SSF50630">
    <property type="entry name" value="Acid proteases"/>
    <property type="match status" value="1"/>
</dbReference>
<accession>A0AAJ6V6H1</accession>
<evidence type="ECO:0000256" key="4">
    <source>
        <dbReference type="ARBA" id="ARBA00022670"/>
    </source>
</evidence>
<dbReference type="GO" id="GO:0004190">
    <property type="term" value="F:aspartic-type endopeptidase activity"/>
    <property type="evidence" value="ECO:0007669"/>
    <property type="project" value="UniProtKB-KW"/>
</dbReference>
<keyword evidence="6" id="KW-0378">Hydrolase</keyword>
<dbReference type="KEGG" id="peu:105138388"/>
<dbReference type="InterPro" id="IPR032861">
    <property type="entry name" value="TAXi_N"/>
</dbReference>
<gene>
    <name evidence="10" type="primary">LOC105138388</name>
</gene>
<evidence type="ECO:0000256" key="3">
    <source>
        <dbReference type="ARBA" id="ARBA00022525"/>
    </source>
</evidence>
<dbReference type="InterPro" id="IPR021109">
    <property type="entry name" value="Peptidase_aspartic_dom_sf"/>
</dbReference>
<dbReference type="InterPro" id="IPR032799">
    <property type="entry name" value="TAXi_C"/>
</dbReference>
<evidence type="ECO:0000256" key="1">
    <source>
        <dbReference type="ARBA" id="ARBA00004613"/>
    </source>
</evidence>
<dbReference type="PANTHER" id="PTHR47967:SF39">
    <property type="entry name" value="ASPARTYL PROTEASE FAMILY PROTEIN, PUTATIVE-RELATED"/>
    <property type="match status" value="1"/>
</dbReference>
<dbReference type="Pfam" id="PF14541">
    <property type="entry name" value="TAXi_C"/>
    <property type="match status" value="1"/>
</dbReference>
<keyword evidence="7" id="KW-0325">Glycoprotein</keyword>
<evidence type="ECO:0000256" key="2">
    <source>
        <dbReference type="ARBA" id="ARBA00007447"/>
    </source>
</evidence>
<feature type="domain" description="Peptidase A1" evidence="8">
    <location>
        <begin position="18"/>
        <end position="357"/>
    </location>
</feature>
<keyword evidence="4" id="KW-0645">Protease</keyword>
<organism evidence="9 10">
    <name type="scientific">Populus euphratica</name>
    <name type="common">Euphrates poplar</name>
    <dbReference type="NCBI Taxonomy" id="75702"/>
    <lineage>
        <taxon>Eukaryota</taxon>
        <taxon>Viridiplantae</taxon>
        <taxon>Streptophyta</taxon>
        <taxon>Embryophyta</taxon>
        <taxon>Tracheophyta</taxon>
        <taxon>Spermatophyta</taxon>
        <taxon>Magnoliopsida</taxon>
        <taxon>eudicotyledons</taxon>
        <taxon>Gunneridae</taxon>
        <taxon>Pentapetalae</taxon>
        <taxon>rosids</taxon>
        <taxon>fabids</taxon>
        <taxon>Malpighiales</taxon>
        <taxon>Salicaceae</taxon>
        <taxon>Saliceae</taxon>
        <taxon>Populus</taxon>
    </lineage>
</organism>
<proteinExistence type="inferred from homology"/>
<dbReference type="Proteomes" id="UP000694918">
    <property type="component" value="Unplaced"/>
</dbReference>
<dbReference type="Gene3D" id="2.40.70.10">
    <property type="entry name" value="Acid Proteases"/>
    <property type="match status" value="2"/>
</dbReference>
<dbReference type="InterPro" id="IPR034161">
    <property type="entry name" value="Pepsin-like_plant"/>
</dbReference>
<keyword evidence="9" id="KW-1185">Reference proteome</keyword>
<dbReference type="AlphaFoldDB" id="A0AAJ6V6H1"/>
<evidence type="ECO:0000256" key="5">
    <source>
        <dbReference type="ARBA" id="ARBA00022750"/>
    </source>
</evidence>
<dbReference type="FunFam" id="2.40.70.10:FF:000031">
    <property type="entry name" value="Aspartyl protease AED1"/>
    <property type="match status" value="1"/>
</dbReference>
<reference evidence="10" key="1">
    <citation type="submission" date="2025-08" db="UniProtKB">
        <authorList>
            <consortium name="RefSeq"/>
        </authorList>
    </citation>
    <scope>IDENTIFICATION</scope>
</reference>
<evidence type="ECO:0000256" key="7">
    <source>
        <dbReference type="ARBA" id="ARBA00023180"/>
    </source>
</evidence>
<protein>
    <submittedName>
        <fullName evidence="10">Aspartic proteinase CDR1-like</fullName>
    </submittedName>
</protein>
<sequence length="364" mass="39447">MKQYNGPDSGVSSDMGQYLLKFSIGSPPADIYGIVDTGSDLMWTQCQPCEQCYRQINPIYNPKSSSTYTGISCQSNECHLLDTATCSAESLCNYTYAYASSSFTKGVLAKEAITFSSSSGGQPVSVPDIVFGCGHSNTGFNEREMGLVGLGGRPLSLASQIGSYLGNRKFSYCLVPFHTDPSISSKMYFGDGSEIIGEGVVSTPLVRKEDPTYYYVTVEGISVGDKFLPYNSSGTASEGIVFIDTGVPPTILPRDFYNRLEREVKNSIPMTPYQDPQLGTQLCYRSNTTINAPILTVHFGGGAQVPLVPTSTFISPKQDVFCFAMTTTDAAVGIFGNFAQSNFRVGFDVDRQTVSFKQVDCTKE</sequence>
<dbReference type="CDD" id="cd05476">
    <property type="entry name" value="pepsin_A_like_plant"/>
    <property type="match status" value="1"/>
</dbReference>
<evidence type="ECO:0000313" key="10">
    <source>
        <dbReference type="RefSeq" id="XP_011042742.1"/>
    </source>
</evidence>
<dbReference type="InterPro" id="IPR051708">
    <property type="entry name" value="Plant_Aspart_Prot_A1"/>
</dbReference>
<comment type="subcellular location">
    <subcellularLocation>
        <location evidence="1">Secreted</location>
    </subcellularLocation>
</comment>
<evidence type="ECO:0000313" key="9">
    <source>
        <dbReference type="Proteomes" id="UP000694918"/>
    </source>
</evidence>
<evidence type="ECO:0000256" key="6">
    <source>
        <dbReference type="ARBA" id="ARBA00022801"/>
    </source>
</evidence>
<comment type="similarity">
    <text evidence="2">Belongs to the peptidase A1 family.</text>
</comment>
<dbReference type="RefSeq" id="XP_011042742.1">
    <property type="nucleotide sequence ID" value="XM_011044440.1"/>
</dbReference>
<dbReference type="PROSITE" id="PS51767">
    <property type="entry name" value="PEPTIDASE_A1"/>
    <property type="match status" value="1"/>
</dbReference>
<dbReference type="GeneID" id="105138388"/>
<keyword evidence="5" id="KW-0064">Aspartyl protease</keyword>
<name>A0AAJ6V6H1_POPEU</name>
<dbReference type="GO" id="GO:0006508">
    <property type="term" value="P:proteolysis"/>
    <property type="evidence" value="ECO:0007669"/>
    <property type="project" value="UniProtKB-KW"/>
</dbReference>